<feature type="compositionally biased region" description="Low complexity" evidence="1">
    <location>
        <begin position="342"/>
        <end position="360"/>
    </location>
</feature>
<dbReference type="PANTHER" id="PTHR32305:SF15">
    <property type="entry name" value="PROTEIN RHSA-RELATED"/>
    <property type="match status" value="1"/>
</dbReference>
<dbReference type="RefSeq" id="WP_200350082.1">
    <property type="nucleotide sequence ID" value="NZ_JAENIK010000005.1"/>
</dbReference>
<proteinExistence type="predicted"/>
<dbReference type="NCBIfam" id="TIGR03696">
    <property type="entry name" value="Rhs_assc_core"/>
    <property type="match status" value="1"/>
</dbReference>
<dbReference type="AlphaFoldDB" id="A0A934R1M9"/>
<keyword evidence="3" id="KW-1185">Reference proteome</keyword>
<reference evidence="2" key="1">
    <citation type="submission" date="2021-01" db="EMBL/GenBank/DDBJ databases">
        <title>Modified the classification status of verrucomicrobia.</title>
        <authorList>
            <person name="Feng X."/>
        </authorList>
    </citation>
    <scope>NUCLEOTIDE SEQUENCE</scope>
    <source>
        <strain evidence="2">JCM 18052</strain>
    </source>
</reference>
<name>A0A934R1M9_9BACT</name>
<organism evidence="2 3">
    <name type="scientific">Luteolibacter yonseiensis</name>
    <dbReference type="NCBI Taxonomy" id="1144680"/>
    <lineage>
        <taxon>Bacteria</taxon>
        <taxon>Pseudomonadati</taxon>
        <taxon>Verrucomicrobiota</taxon>
        <taxon>Verrucomicrobiia</taxon>
        <taxon>Verrucomicrobiales</taxon>
        <taxon>Verrucomicrobiaceae</taxon>
        <taxon>Luteolibacter</taxon>
    </lineage>
</organism>
<gene>
    <name evidence="2" type="ORF">JIN84_05785</name>
</gene>
<accession>A0A934R1M9</accession>
<evidence type="ECO:0000313" key="3">
    <source>
        <dbReference type="Proteomes" id="UP000600139"/>
    </source>
</evidence>
<evidence type="ECO:0000313" key="2">
    <source>
        <dbReference type="EMBL" id="MBK1815112.1"/>
    </source>
</evidence>
<feature type="region of interest" description="Disordered" evidence="1">
    <location>
        <begin position="476"/>
        <end position="500"/>
    </location>
</feature>
<feature type="region of interest" description="Disordered" evidence="1">
    <location>
        <begin position="342"/>
        <end position="383"/>
    </location>
</feature>
<dbReference type="Gene3D" id="2.180.10.10">
    <property type="entry name" value="RHS repeat-associated core"/>
    <property type="match status" value="1"/>
</dbReference>
<dbReference type="PANTHER" id="PTHR32305">
    <property type="match status" value="1"/>
</dbReference>
<dbReference type="InterPro" id="IPR022385">
    <property type="entry name" value="Rhs_assc_core"/>
</dbReference>
<dbReference type="InterPro" id="IPR050708">
    <property type="entry name" value="T6SS_VgrG/RHS"/>
</dbReference>
<comment type="caution">
    <text evidence="2">The sequence shown here is derived from an EMBL/GenBank/DDBJ whole genome shotgun (WGS) entry which is preliminary data.</text>
</comment>
<evidence type="ECO:0000256" key="1">
    <source>
        <dbReference type="SAM" id="MobiDB-lite"/>
    </source>
</evidence>
<protein>
    <recommendedName>
        <fullName evidence="4">DUF4329 domain-containing protein</fullName>
    </recommendedName>
</protein>
<dbReference type="Proteomes" id="UP000600139">
    <property type="component" value="Unassembled WGS sequence"/>
</dbReference>
<dbReference type="EMBL" id="JAENIK010000005">
    <property type="protein sequence ID" value="MBK1815112.1"/>
    <property type="molecule type" value="Genomic_DNA"/>
</dbReference>
<sequence length="500" mass="55168">MRGSTQIDRHAYTYDRAGQRLTQANSPGGTNEGQVFVYDGLRQLKNRIRGGTVRMEEFSYDPIGNWTGYDVWEDGVQTLDQSRTHNASNMLTQIDGSSALLAHDAAGNLTQCPPDESGSWSDSHQLKWDAWNRLAEVRNGSGGLVGAYEYDGLMRRTKAVTPDLVTDTYYGEEWRPVEEHLNDGSITTTHSYDWGLRYRDDLVRRVRKEGSGTPVVHYALHDYYNVTAITSSTGTVLERYRYSAFGEVGFLTASYAAKSESDHHWNMLHKAQARDAETGWYNYGFRYYSPLLGRFINRDPIEEDGGINLYAFVENNGVNGTDFLGLQPAISQREAVKRLGLTTPPKTPAQAPAPAQTPPQNNGKDTDAVGVEGAQKASELTRKDPEKREYCGSICCENGKKTRTDPKPGTPSGCDATVVSPCVSPATMVGQYHSHPGNTDFSEKDYVSTDAGGSNYLGRPDGVRRLDKAFEGGATVPKAYTRGNDGNFHGPYIPPNLKGR</sequence>
<evidence type="ECO:0008006" key="4">
    <source>
        <dbReference type="Google" id="ProtNLM"/>
    </source>
</evidence>